<feature type="transmembrane region" description="Helical" evidence="1">
    <location>
        <begin position="15"/>
        <end position="35"/>
    </location>
</feature>
<protein>
    <submittedName>
        <fullName evidence="2">Uncharacterized protein</fullName>
    </submittedName>
</protein>
<feature type="transmembrane region" description="Helical" evidence="1">
    <location>
        <begin position="56"/>
        <end position="75"/>
    </location>
</feature>
<sequence>MEALFGCFGALLRSLLFYTVFYAIGNVALKVLTLGRYPRLDHLRRHARQGFPEFELVAFVGLLCVIGLALLIARLA</sequence>
<evidence type="ECO:0000313" key="3">
    <source>
        <dbReference type="Proteomes" id="UP000197596"/>
    </source>
</evidence>
<proteinExistence type="predicted"/>
<evidence type="ECO:0000313" key="2">
    <source>
        <dbReference type="EMBL" id="OWY29933.1"/>
    </source>
</evidence>
<keyword evidence="1" id="KW-0812">Transmembrane</keyword>
<keyword evidence="1" id="KW-1133">Transmembrane helix</keyword>
<reference evidence="2 3" key="1">
    <citation type="submission" date="2017-06" db="EMBL/GenBank/DDBJ databases">
        <title>Herbaspirillum phytohormonus sp. nov., isolated from the root nodule of Robinia pseudoacacia in lead-zinc mine.</title>
        <authorList>
            <person name="Fan M."/>
            <person name="Lin Y."/>
        </authorList>
    </citation>
    <scope>NUCLEOTIDE SEQUENCE [LARGE SCALE GENOMIC DNA]</scope>
    <source>
        <strain evidence="2 3">HZ10</strain>
    </source>
</reference>
<accession>A0A2D0B6I7</accession>
<gene>
    <name evidence="2" type="ORF">CEJ42_08780</name>
</gene>
<keyword evidence="1" id="KW-0472">Membrane</keyword>
<organism evidence="2 3">
    <name type="scientific">Herbaspirillum robiniae</name>
    <dbReference type="NCBI Taxonomy" id="2014887"/>
    <lineage>
        <taxon>Bacteria</taxon>
        <taxon>Pseudomonadati</taxon>
        <taxon>Pseudomonadota</taxon>
        <taxon>Betaproteobacteria</taxon>
        <taxon>Burkholderiales</taxon>
        <taxon>Oxalobacteraceae</taxon>
        <taxon>Herbaspirillum</taxon>
    </lineage>
</organism>
<dbReference type="EMBL" id="NJGU01000004">
    <property type="protein sequence ID" value="OWY29933.1"/>
    <property type="molecule type" value="Genomic_DNA"/>
</dbReference>
<name>A0A2D0B6I7_9BURK</name>
<dbReference type="AlphaFoldDB" id="A0A2D0B6I7"/>
<dbReference type="Proteomes" id="UP000197596">
    <property type="component" value="Unassembled WGS sequence"/>
</dbReference>
<evidence type="ECO:0000256" key="1">
    <source>
        <dbReference type="SAM" id="Phobius"/>
    </source>
</evidence>
<comment type="caution">
    <text evidence="2">The sequence shown here is derived from an EMBL/GenBank/DDBJ whole genome shotgun (WGS) entry which is preliminary data.</text>
</comment>
<dbReference type="RefSeq" id="WP_088750666.1">
    <property type="nucleotide sequence ID" value="NZ_NJGU01000004.1"/>
</dbReference>